<gene>
    <name evidence="2" type="ORF">C0V70_09495</name>
</gene>
<evidence type="ECO:0000256" key="1">
    <source>
        <dbReference type="SAM" id="SignalP"/>
    </source>
</evidence>
<dbReference type="Gene3D" id="2.160.20.110">
    <property type="match status" value="2"/>
</dbReference>
<keyword evidence="1" id="KW-0732">Signal</keyword>
<name>A0A2K9NUA6_BACTC</name>
<sequence length="1254" mass="130740">MKKPCLFLLVLSLLFSFGCSKQAGKSEAKFKIGLAALADINAVGAGGAMLWGRSDKGDMFGSVITPSSGFELSLVNGNWTFWSVAWEGDGSGAPFSGSIRCAKNAAVLNGTDVQVSMSLSNSKCDLPDFTPSVAINAGVKQFPDISTYECQKITDHNGIGCGTGTAKAKTTSRRLVLSSFIKPAAGGLQVLPGKLVSECKATGVNFIKEHLPLGNGFLPALTFLESFYSSISCDESDPKGFRRAVYEYGLLGTARLDTIKFVNEGSCNAYSFSMEMCTKYNGMWAAGCSLSSSQYEISQEACVSAGGTYTSLSNKKSMQLITSIPEFEVCSGVRANVSNVSPHPFASGDGSISAPYTICRESQLNKIGESSTTYTSSHFTLQADLDMNKTSIISNGEQPMPACSSSRPGANFTPIGGLYDSGCSPIAAETFSGSFDGNNHTISNIRLNENDVDNLGFVRVGGSISNLALKNLEIEGKDKVAAISGSGATLIKNIKVMDADIRGESNVAGVAGMYTGTNEIFNVHANKVRIRGESTNVTAMGGLVANTDAASLTIRQSSFEGTIGGYSSTEMIGGLVGKGTSGINLYIKESFSNGAILWSGTTGAYAGGLVGNVSGFVNIENSYSQMDIAHNLQGATNEAGKAGGLVGYSTNTVTLNNSFYQGSIMLPCRKASSVYCSIGALIGIGSPTGANYMGSLTTPNWFNTPPTDHTTISTFEDGTLKASLMATGKFQDSGNPMPKLWWEANECALNVNNLAVGVQAATLARGTAANPVVLCNKEQWKQIKNNPSLFYSVRSNLSVGDITTSDMPTNFSGSIDGNGHLISGFLSTVPTGSGGLFVQNSGRINNIHFTAGAINSTGTAQYVGIVGKNLSSGIMTKNTFHSVVFSGAANTTGVIAGENSGLISHSRVDSFLDSGATTVGAIVGQNNAGATVLGIRATGSLTINGLSDSTIGGAVGKNSGLVQEVDSSVNITNMANTSSLTYIGGLIGINEGVIKDVLIRPHVTIHMANFGPQAGHVLGKATPTSQVIRLVAANEFYGNNGTTAYGSHFTVTNESGASYSNSFALQGAVYSYDTTGFLTVNSCNITGSVYSYVMTSPFNNDANYPNGFMLSSTNKDGQVGRRITGLHVDGTSVIDSTIGTHFTRSCSTGDVETGALLYPVVSAADFIAAGVTNIRPEDFSAFTTFCPSGASESGNGNFICSSGEFDIVEDEVGGIGFERIKSAFAAMVSNQPLPANRPVWTIDNDGHPRLFSVD</sequence>
<keyword evidence="3" id="KW-1185">Reference proteome</keyword>
<evidence type="ECO:0008006" key="4">
    <source>
        <dbReference type="Google" id="ProtNLM"/>
    </source>
</evidence>
<accession>A0A2K9NUA6</accession>
<reference evidence="2 3" key="1">
    <citation type="submission" date="2018-01" db="EMBL/GenBank/DDBJ databases">
        <title>Complete genome sequence of Bacteriovorax stolpii DSM12778.</title>
        <authorList>
            <person name="Tang B."/>
            <person name="Chang J."/>
        </authorList>
    </citation>
    <scope>NUCLEOTIDE SEQUENCE [LARGE SCALE GENOMIC DNA]</scope>
    <source>
        <strain evidence="2 3">DSM 12778</strain>
    </source>
</reference>
<dbReference type="KEGG" id="bsto:C0V70_09495"/>
<feature type="chain" id="PRO_5014953602" description="GLUG domain-containing protein" evidence="1">
    <location>
        <begin position="24"/>
        <end position="1254"/>
    </location>
</feature>
<dbReference type="AlphaFoldDB" id="A0A2K9NUA6"/>
<feature type="signal peptide" evidence="1">
    <location>
        <begin position="1"/>
        <end position="23"/>
    </location>
</feature>
<organism evidence="2 3">
    <name type="scientific">Bacteriovorax stolpii</name>
    <name type="common">Bdellovibrio stolpii</name>
    <dbReference type="NCBI Taxonomy" id="960"/>
    <lineage>
        <taxon>Bacteria</taxon>
        <taxon>Pseudomonadati</taxon>
        <taxon>Bdellovibrionota</taxon>
        <taxon>Bacteriovoracia</taxon>
        <taxon>Bacteriovoracales</taxon>
        <taxon>Bacteriovoracaceae</taxon>
        <taxon>Bacteriovorax</taxon>
    </lineage>
</organism>
<protein>
    <recommendedName>
        <fullName evidence="4">GLUG domain-containing protein</fullName>
    </recommendedName>
</protein>
<evidence type="ECO:0000313" key="3">
    <source>
        <dbReference type="Proteomes" id="UP000235584"/>
    </source>
</evidence>
<evidence type="ECO:0000313" key="2">
    <source>
        <dbReference type="EMBL" id="AUN98334.1"/>
    </source>
</evidence>
<dbReference type="PROSITE" id="PS51257">
    <property type="entry name" value="PROKAR_LIPOPROTEIN"/>
    <property type="match status" value="1"/>
</dbReference>
<proteinExistence type="predicted"/>
<dbReference type="EMBL" id="CP025704">
    <property type="protein sequence ID" value="AUN98334.1"/>
    <property type="molecule type" value="Genomic_DNA"/>
</dbReference>
<dbReference type="Proteomes" id="UP000235584">
    <property type="component" value="Chromosome"/>
</dbReference>